<organism evidence="2 3">
    <name type="scientific">Ophiobolus disseminans</name>
    <dbReference type="NCBI Taxonomy" id="1469910"/>
    <lineage>
        <taxon>Eukaryota</taxon>
        <taxon>Fungi</taxon>
        <taxon>Dikarya</taxon>
        <taxon>Ascomycota</taxon>
        <taxon>Pezizomycotina</taxon>
        <taxon>Dothideomycetes</taxon>
        <taxon>Pleosporomycetidae</taxon>
        <taxon>Pleosporales</taxon>
        <taxon>Pleosporineae</taxon>
        <taxon>Phaeosphaeriaceae</taxon>
        <taxon>Ophiobolus</taxon>
    </lineage>
</organism>
<feature type="region of interest" description="Disordered" evidence="1">
    <location>
        <begin position="104"/>
        <end position="149"/>
    </location>
</feature>
<dbReference type="EMBL" id="MU006237">
    <property type="protein sequence ID" value="KAF2821345.1"/>
    <property type="molecule type" value="Genomic_DNA"/>
</dbReference>
<reference evidence="2" key="1">
    <citation type="journal article" date="2020" name="Stud. Mycol.">
        <title>101 Dothideomycetes genomes: a test case for predicting lifestyles and emergence of pathogens.</title>
        <authorList>
            <person name="Haridas S."/>
            <person name="Albert R."/>
            <person name="Binder M."/>
            <person name="Bloem J."/>
            <person name="Labutti K."/>
            <person name="Salamov A."/>
            <person name="Andreopoulos B."/>
            <person name="Baker S."/>
            <person name="Barry K."/>
            <person name="Bills G."/>
            <person name="Bluhm B."/>
            <person name="Cannon C."/>
            <person name="Castanera R."/>
            <person name="Culley D."/>
            <person name="Daum C."/>
            <person name="Ezra D."/>
            <person name="Gonzalez J."/>
            <person name="Henrissat B."/>
            <person name="Kuo A."/>
            <person name="Liang C."/>
            <person name="Lipzen A."/>
            <person name="Lutzoni F."/>
            <person name="Magnuson J."/>
            <person name="Mondo S."/>
            <person name="Nolan M."/>
            <person name="Ohm R."/>
            <person name="Pangilinan J."/>
            <person name="Park H.-J."/>
            <person name="Ramirez L."/>
            <person name="Alfaro M."/>
            <person name="Sun H."/>
            <person name="Tritt A."/>
            <person name="Yoshinaga Y."/>
            <person name="Zwiers L.-H."/>
            <person name="Turgeon B."/>
            <person name="Goodwin S."/>
            <person name="Spatafora J."/>
            <person name="Crous P."/>
            <person name="Grigoriev I."/>
        </authorList>
    </citation>
    <scope>NUCLEOTIDE SEQUENCE</scope>
    <source>
        <strain evidence="2">CBS 113818</strain>
    </source>
</reference>
<protein>
    <submittedName>
        <fullName evidence="2">Uncharacterized protein</fullName>
    </submittedName>
</protein>
<proteinExistence type="predicted"/>
<sequence>MSSSTPLAEDIAAVSNTPGPASHREEIRQHYANRLQNTPPVNSSPLQRNRDLPLLTARNFAEHQALHGRSLPRSGRLETWLDGVVDAMEKDELMDPMNNIWSLRSRPEDRIVKPEDHPQDEWNYVRKDSNVRRRGRTEPNDPWGKVNER</sequence>
<feature type="compositionally biased region" description="Polar residues" evidence="1">
    <location>
        <begin position="35"/>
        <end position="47"/>
    </location>
</feature>
<feature type="region of interest" description="Disordered" evidence="1">
    <location>
        <begin position="35"/>
        <end position="54"/>
    </location>
</feature>
<evidence type="ECO:0000256" key="1">
    <source>
        <dbReference type="SAM" id="MobiDB-lite"/>
    </source>
</evidence>
<gene>
    <name evidence="2" type="ORF">CC86DRAFT_459017</name>
</gene>
<accession>A0A6A6ZM84</accession>
<dbReference type="Proteomes" id="UP000799424">
    <property type="component" value="Unassembled WGS sequence"/>
</dbReference>
<feature type="compositionally biased region" description="Basic and acidic residues" evidence="1">
    <location>
        <begin position="105"/>
        <end position="139"/>
    </location>
</feature>
<keyword evidence="3" id="KW-1185">Reference proteome</keyword>
<evidence type="ECO:0000313" key="2">
    <source>
        <dbReference type="EMBL" id="KAF2821345.1"/>
    </source>
</evidence>
<name>A0A6A6ZM84_9PLEO</name>
<dbReference type="AlphaFoldDB" id="A0A6A6ZM84"/>
<feature type="region of interest" description="Disordered" evidence="1">
    <location>
        <begin position="1"/>
        <end position="24"/>
    </location>
</feature>
<evidence type="ECO:0000313" key="3">
    <source>
        <dbReference type="Proteomes" id="UP000799424"/>
    </source>
</evidence>